<reference evidence="10" key="2">
    <citation type="submission" date="2023-01" db="EMBL/GenBank/DDBJ databases">
        <authorList>
            <person name="Sun Q."/>
            <person name="Evtushenko L."/>
        </authorList>
    </citation>
    <scope>NUCLEOTIDE SEQUENCE</scope>
    <source>
        <strain evidence="10">VKM B-2484</strain>
    </source>
</reference>
<dbReference type="CDD" id="cd06261">
    <property type="entry name" value="TM_PBP2"/>
    <property type="match status" value="1"/>
</dbReference>
<dbReference type="InterPro" id="IPR035906">
    <property type="entry name" value="MetI-like_sf"/>
</dbReference>
<keyword evidence="5 8" id="KW-0812">Transmembrane</keyword>
<dbReference type="PANTHER" id="PTHR42929:SF5">
    <property type="entry name" value="ABC TRANSPORTER PERMEASE PROTEIN"/>
    <property type="match status" value="1"/>
</dbReference>
<gene>
    <name evidence="10" type="ORF">GCM10017643_16400</name>
</gene>
<reference evidence="10" key="1">
    <citation type="journal article" date="2014" name="Int. J. Syst. Evol. Microbiol.">
        <title>Complete genome sequence of Corynebacterium casei LMG S-19264T (=DSM 44701T), isolated from a smear-ripened cheese.</title>
        <authorList>
            <consortium name="US DOE Joint Genome Institute (JGI-PGF)"/>
            <person name="Walter F."/>
            <person name="Albersmeier A."/>
            <person name="Kalinowski J."/>
            <person name="Ruckert C."/>
        </authorList>
    </citation>
    <scope>NUCLEOTIDE SEQUENCE</scope>
    <source>
        <strain evidence="10">VKM B-2484</strain>
    </source>
</reference>
<feature type="domain" description="ABC transmembrane type-1" evidence="9">
    <location>
        <begin position="70"/>
        <end position="276"/>
    </location>
</feature>
<dbReference type="InterPro" id="IPR000515">
    <property type="entry name" value="MetI-like"/>
</dbReference>
<feature type="transmembrane region" description="Helical" evidence="8">
    <location>
        <begin position="199"/>
        <end position="228"/>
    </location>
</feature>
<evidence type="ECO:0000313" key="10">
    <source>
        <dbReference type="EMBL" id="GLK71525.1"/>
    </source>
</evidence>
<keyword evidence="6 8" id="KW-1133">Transmembrane helix</keyword>
<feature type="transmembrane region" description="Helical" evidence="8">
    <location>
        <begin position="20"/>
        <end position="43"/>
    </location>
</feature>
<comment type="similarity">
    <text evidence="2">Belongs to the binding-protein-dependent transport system permease family. CysTW subfamily.</text>
</comment>
<evidence type="ECO:0000256" key="7">
    <source>
        <dbReference type="ARBA" id="ARBA00023136"/>
    </source>
</evidence>
<dbReference type="GO" id="GO:0005886">
    <property type="term" value="C:plasma membrane"/>
    <property type="evidence" value="ECO:0007669"/>
    <property type="project" value="UniProtKB-SubCell"/>
</dbReference>
<dbReference type="EMBL" id="BSFJ01000005">
    <property type="protein sequence ID" value="GLK71525.1"/>
    <property type="molecule type" value="Genomic_DNA"/>
</dbReference>
<accession>A0A9W6J926</accession>
<feature type="transmembrane region" description="Helical" evidence="8">
    <location>
        <begin position="102"/>
        <end position="126"/>
    </location>
</feature>
<evidence type="ECO:0000313" key="11">
    <source>
        <dbReference type="Proteomes" id="UP001143370"/>
    </source>
</evidence>
<dbReference type="Gene3D" id="1.10.3720.10">
    <property type="entry name" value="MetI-like"/>
    <property type="match status" value="1"/>
</dbReference>
<organism evidence="10 11">
    <name type="scientific">Ancylobacter dichloromethanicus</name>
    <dbReference type="NCBI Taxonomy" id="518825"/>
    <lineage>
        <taxon>Bacteria</taxon>
        <taxon>Pseudomonadati</taxon>
        <taxon>Pseudomonadota</taxon>
        <taxon>Alphaproteobacteria</taxon>
        <taxon>Hyphomicrobiales</taxon>
        <taxon>Xanthobacteraceae</taxon>
        <taxon>Ancylobacter</taxon>
    </lineage>
</organism>
<evidence type="ECO:0000256" key="1">
    <source>
        <dbReference type="ARBA" id="ARBA00004651"/>
    </source>
</evidence>
<keyword evidence="4" id="KW-1003">Cell membrane</keyword>
<keyword evidence="3 8" id="KW-0813">Transport</keyword>
<dbReference type="PANTHER" id="PTHR42929">
    <property type="entry name" value="INNER MEMBRANE ABC TRANSPORTER PERMEASE PROTEIN YDCU-RELATED-RELATED"/>
    <property type="match status" value="1"/>
</dbReference>
<protein>
    <submittedName>
        <fullName evidence="10">ABC transporter permease</fullName>
    </submittedName>
</protein>
<dbReference type="Proteomes" id="UP001143370">
    <property type="component" value="Unassembled WGS sequence"/>
</dbReference>
<feature type="transmembrane region" description="Helical" evidence="8">
    <location>
        <begin position="156"/>
        <end position="178"/>
    </location>
</feature>
<comment type="subcellular location">
    <subcellularLocation>
        <location evidence="1 8">Cell membrane</location>
        <topology evidence="1 8">Multi-pass membrane protein</topology>
    </subcellularLocation>
</comment>
<dbReference type="GO" id="GO:0055085">
    <property type="term" value="P:transmembrane transport"/>
    <property type="evidence" value="ECO:0007669"/>
    <property type="project" value="InterPro"/>
</dbReference>
<keyword evidence="7 8" id="KW-0472">Membrane</keyword>
<dbReference type="RefSeq" id="WP_213372800.1">
    <property type="nucleotide sequence ID" value="NZ_BSFJ01000005.1"/>
</dbReference>
<proteinExistence type="inferred from homology"/>
<evidence type="ECO:0000256" key="5">
    <source>
        <dbReference type="ARBA" id="ARBA00022692"/>
    </source>
</evidence>
<evidence type="ECO:0000256" key="8">
    <source>
        <dbReference type="RuleBase" id="RU363032"/>
    </source>
</evidence>
<dbReference type="PROSITE" id="PS50928">
    <property type="entry name" value="ABC_TM1"/>
    <property type="match status" value="1"/>
</dbReference>
<sequence length="289" mass="31836">MSSSLNPSVLHQRREGRLVLLLLAPALLVVGGLLIVPLCWLAWQSVRQDGGFTLAHYARFLTDDVYWRTFLQTFRMAFIVTGATIVLGYPVAYVAAGAPRRWSVAILAMIVLPFWTSVLVRAYAWLILLQRRGLVNSALTDLGLIDEPLRLVNNELGTIIATIHILLPFMVLPLYATMQKIPSDLTMAGASLGGTPLHVFLRVFLPLSLPGVVAGTVLVFVLTLGFYITPELLGGGRTFMVSMLVSRNIEIYNEWGAASSISIVLLVCVFLIFRLASLLIPFERIMGAR</sequence>
<evidence type="ECO:0000259" key="9">
    <source>
        <dbReference type="PROSITE" id="PS50928"/>
    </source>
</evidence>
<comment type="caution">
    <text evidence="10">The sequence shown here is derived from an EMBL/GenBank/DDBJ whole genome shotgun (WGS) entry which is preliminary data.</text>
</comment>
<dbReference type="AlphaFoldDB" id="A0A9W6J926"/>
<name>A0A9W6J926_9HYPH</name>
<evidence type="ECO:0000256" key="4">
    <source>
        <dbReference type="ARBA" id="ARBA00022475"/>
    </source>
</evidence>
<dbReference type="Pfam" id="PF00528">
    <property type="entry name" value="BPD_transp_1"/>
    <property type="match status" value="1"/>
</dbReference>
<feature type="transmembrane region" description="Helical" evidence="8">
    <location>
        <begin position="255"/>
        <end position="280"/>
    </location>
</feature>
<evidence type="ECO:0000256" key="6">
    <source>
        <dbReference type="ARBA" id="ARBA00022989"/>
    </source>
</evidence>
<keyword evidence="11" id="KW-1185">Reference proteome</keyword>
<feature type="transmembrane region" description="Helical" evidence="8">
    <location>
        <begin position="76"/>
        <end position="95"/>
    </location>
</feature>
<dbReference type="SUPFAM" id="SSF161098">
    <property type="entry name" value="MetI-like"/>
    <property type="match status" value="1"/>
</dbReference>
<evidence type="ECO:0000256" key="2">
    <source>
        <dbReference type="ARBA" id="ARBA00007069"/>
    </source>
</evidence>
<evidence type="ECO:0000256" key="3">
    <source>
        <dbReference type="ARBA" id="ARBA00022448"/>
    </source>
</evidence>